<dbReference type="Pfam" id="PF06775">
    <property type="entry name" value="Seipin"/>
    <property type="match status" value="1"/>
</dbReference>
<feature type="transmembrane region" description="Helical" evidence="8">
    <location>
        <begin position="246"/>
        <end position="273"/>
    </location>
</feature>
<dbReference type="Proteomes" id="UP001396334">
    <property type="component" value="Unassembled WGS sequence"/>
</dbReference>
<protein>
    <recommendedName>
        <fullName evidence="11">Seipin-2-like</fullName>
    </recommendedName>
</protein>
<evidence type="ECO:0000313" key="10">
    <source>
        <dbReference type="Proteomes" id="UP001396334"/>
    </source>
</evidence>
<evidence type="ECO:0000256" key="3">
    <source>
        <dbReference type="ARBA" id="ARBA00022824"/>
    </source>
</evidence>
<sequence>MDSQSSDEEDQFIDALDDFPFYDCLTCDQSEPSTSHLPSTLRRRTFSRRGITGKEPVDSLPVPEASTIEDQSRTSSREPRYNLFRDLKPNESTLAVTELPRDGVSSIRVSEENTGVESTVTVAEIEESVDQARKNSADSSAELGESLNSNSGLLLFMAGFVIKAIGFQLNMLITSVTLPISVLSYGCTFIIDPFQAFSHGRAYIRAKLLNLRDSICGYFSPMMNDCINYHKSIWNLVFRFGWGMFWATYVGCVLLGLMFTSLATGGVLMRYLVEEPLEVKEMLNFDYTKTSPVAFVPIVSCAAVGCGTKCMEKIHVGKNVGPRVIPLDHKLKVTVSLTLPESEYNKNLGMFQVRVDFLSINGETLASSSNPCMLKFISEPIRLLITFFKVAPLLTGYTSEAQTLNLKIRGLNEGTVPTACLKVVLEQRAEFRSGAGIPELYDAFLILDSELPFIKRIIWSWRRTIFIWVSMTLFMTEELVYTEQSSSTAKLKGIMCLNKKALNNLSKAAHTMKCIWSMKHVISTNSSEGRILLINQSIFERFLRFLSSYPKEVTLPSYFPEFT</sequence>
<evidence type="ECO:0000256" key="8">
    <source>
        <dbReference type="SAM" id="Phobius"/>
    </source>
</evidence>
<keyword evidence="6 8" id="KW-0472">Membrane</keyword>
<keyword evidence="3" id="KW-0256">Endoplasmic reticulum</keyword>
<proteinExistence type="predicted"/>
<name>A0ABR2PM72_9ROSI</name>
<evidence type="ECO:0008006" key="11">
    <source>
        <dbReference type="Google" id="ProtNLM"/>
    </source>
</evidence>
<gene>
    <name evidence="9" type="ORF">V6N11_063937</name>
</gene>
<keyword evidence="5" id="KW-0443">Lipid metabolism</keyword>
<organism evidence="9 10">
    <name type="scientific">Hibiscus sabdariffa</name>
    <name type="common">roselle</name>
    <dbReference type="NCBI Taxonomy" id="183260"/>
    <lineage>
        <taxon>Eukaryota</taxon>
        <taxon>Viridiplantae</taxon>
        <taxon>Streptophyta</taxon>
        <taxon>Embryophyta</taxon>
        <taxon>Tracheophyta</taxon>
        <taxon>Spermatophyta</taxon>
        <taxon>Magnoliopsida</taxon>
        <taxon>eudicotyledons</taxon>
        <taxon>Gunneridae</taxon>
        <taxon>Pentapetalae</taxon>
        <taxon>rosids</taxon>
        <taxon>malvids</taxon>
        <taxon>Malvales</taxon>
        <taxon>Malvaceae</taxon>
        <taxon>Malvoideae</taxon>
        <taxon>Hibiscus</taxon>
    </lineage>
</organism>
<comment type="caution">
    <text evidence="9">The sequence shown here is derived from an EMBL/GenBank/DDBJ whole genome shotgun (WGS) entry which is preliminary data.</text>
</comment>
<evidence type="ECO:0000256" key="6">
    <source>
        <dbReference type="ARBA" id="ARBA00023136"/>
    </source>
</evidence>
<dbReference type="PANTHER" id="PTHR21212">
    <property type="entry name" value="BERNARDINELLI-SEIP CONGENITAL LIPODYSTROPHY 2 HOMOLOG BSCL2 PROTEIN"/>
    <property type="match status" value="1"/>
</dbReference>
<evidence type="ECO:0000256" key="2">
    <source>
        <dbReference type="ARBA" id="ARBA00022692"/>
    </source>
</evidence>
<keyword evidence="10" id="KW-1185">Reference proteome</keyword>
<dbReference type="CDD" id="cd23995">
    <property type="entry name" value="Seipin_BSCL2_like"/>
    <property type="match status" value="1"/>
</dbReference>
<keyword evidence="2 8" id="KW-0812">Transmembrane</keyword>
<feature type="region of interest" description="Disordered" evidence="7">
    <location>
        <begin position="30"/>
        <end position="78"/>
    </location>
</feature>
<evidence type="ECO:0000256" key="7">
    <source>
        <dbReference type="SAM" id="MobiDB-lite"/>
    </source>
</evidence>
<accession>A0ABR2PM72</accession>
<evidence type="ECO:0000256" key="5">
    <source>
        <dbReference type="ARBA" id="ARBA00023098"/>
    </source>
</evidence>
<evidence type="ECO:0000256" key="4">
    <source>
        <dbReference type="ARBA" id="ARBA00022989"/>
    </source>
</evidence>
<reference evidence="9 10" key="1">
    <citation type="journal article" date="2024" name="G3 (Bethesda)">
        <title>Genome assembly of Hibiscus sabdariffa L. provides insights into metabolisms of medicinal natural products.</title>
        <authorList>
            <person name="Kim T."/>
        </authorList>
    </citation>
    <scope>NUCLEOTIDE SEQUENCE [LARGE SCALE GENOMIC DNA]</scope>
    <source>
        <strain evidence="9">TK-2024</strain>
        <tissue evidence="9">Old leaves</tissue>
    </source>
</reference>
<dbReference type="EMBL" id="JBBPBN010000056">
    <property type="protein sequence ID" value="KAK8989515.1"/>
    <property type="molecule type" value="Genomic_DNA"/>
</dbReference>
<evidence type="ECO:0000256" key="1">
    <source>
        <dbReference type="ARBA" id="ARBA00004477"/>
    </source>
</evidence>
<comment type="subcellular location">
    <subcellularLocation>
        <location evidence="1">Endoplasmic reticulum membrane</location>
        <topology evidence="1">Multi-pass membrane protein</topology>
    </subcellularLocation>
</comment>
<dbReference type="PANTHER" id="PTHR21212:SF0">
    <property type="entry name" value="SEIPIN"/>
    <property type="match status" value="1"/>
</dbReference>
<dbReference type="InterPro" id="IPR009617">
    <property type="entry name" value="Seipin"/>
</dbReference>
<evidence type="ECO:0000313" key="9">
    <source>
        <dbReference type="EMBL" id="KAK8989515.1"/>
    </source>
</evidence>
<keyword evidence="4 8" id="KW-1133">Transmembrane helix</keyword>